<evidence type="ECO:0000256" key="2">
    <source>
        <dbReference type="ARBA" id="ARBA00022692"/>
    </source>
</evidence>
<dbReference type="EMBL" id="JBHRWN010000002">
    <property type="protein sequence ID" value="MFC3478759.1"/>
    <property type="molecule type" value="Genomic_DNA"/>
</dbReference>
<dbReference type="AlphaFoldDB" id="A0ABD5NHW4"/>
<organism evidence="6 7">
    <name type="scientific">Halobacterium litoreum</name>
    <dbReference type="NCBI Taxonomy" id="2039234"/>
    <lineage>
        <taxon>Archaea</taxon>
        <taxon>Methanobacteriati</taxon>
        <taxon>Methanobacteriota</taxon>
        <taxon>Stenosarchaea group</taxon>
        <taxon>Halobacteria</taxon>
        <taxon>Halobacteriales</taxon>
        <taxon>Halobacteriaceae</taxon>
        <taxon>Halobacterium</taxon>
    </lineage>
</organism>
<keyword evidence="3 5" id="KW-1133">Transmembrane helix</keyword>
<dbReference type="Proteomes" id="UP001595660">
    <property type="component" value="Unassembled WGS sequence"/>
</dbReference>
<reference evidence="6 7" key="1">
    <citation type="journal article" date="2019" name="Int. J. Syst. Evol. Microbiol.">
        <title>The Global Catalogue of Microorganisms (GCM) 10K type strain sequencing project: providing services to taxonomists for standard genome sequencing and annotation.</title>
        <authorList>
            <consortium name="The Broad Institute Genomics Platform"/>
            <consortium name="The Broad Institute Genome Sequencing Center for Infectious Disease"/>
            <person name="Wu L."/>
            <person name="Ma J."/>
        </authorList>
    </citation>
    <scope>NUCLEOTIDE SEQUENCE [LARGE SCALE GENOMIC DNA]</scope>
    <source>
        <strain evidence="6 7">CGMCC 1.12562</strain>
    </source>
</reference>
<evidence type="ECO:0000313" key="6">
    <source>
        <dbReference type="EMBL" id="MFC3478759.1"/>
    </source>
</evidence>
<gene>
    <name evidence="6" type="ORF">ACFOKC_13600</name>
</gene>
<evidence type="ECO:0000256" key="4">
    <source>
        <dbReference type="ARBA" id="ARBA00023136"/>
    </source>
</evidence>
<evidence type="ECO:0000256" key="3">
    <source>
        <dbReference type="ARBA" id="ARBA00022989"/>
    </source>
</evidence>
<evidence type="ECO:0000256" key="1">
    <source>
        <dbReference type="ARBA" id="ARBA00004141"/>
    </source>
</evidence>
<evidence type="ECO:0000256" key="5">
    <source>
        <dbReference type="SAM" id="Phobius"/>
    </source>
</evidence>
<keyword evidence="2 5" id="KW-0812">Transmembrane</keyword>
<name>A0ABD5NHW4_9EURY</name>
<comment type="subcellular location">
    <subcellularLocation>
        <location evidence="1">Membrane</location>
        <topology evidence="1">Multi-pass membrane protein</topology>
    </subcellularLocation>
</comment>
<keyword evidence="4 5" id="KW-0472">Membrane</keyword>
<keyword evidence="7" id="KW-1185">Reference proteome</keyword>
<accession>A0ABD5NHW4</accession>
<feature type="transmembrane region" description="Helical" evidence="5">
    <location>
        <begin position="27"/>
        <end position="45"/>
    </location>
</feature>
<evidence type="ECO:0000313" key="7">
    <source>
        <dbReference type="Proteomes" id="UP001595660"/>
    </source>
</evidence>
<feature type="transmembrane region" description="Helical" evidence="5">
    <location>
        <begin position="88"/>
        <end position="110"/>
    </location>
</feature>
<dbReference type="GO" id="GO:0016020">
    <property type="term" value="C:membrane"/>
    <property type="evidence" value="ECO:0007669"/>
    <property type="project" value="UniProtKB-SubCell"/>
</dbReference>
<dbReference type="Pfam" id="PF07681">
    <property type="entry name" value="DoxX"/>
    <property type="match status" value="1"/>
</dbReference>
<comment type="caution">
    <text evidence="6">The sequence shown here is derived from an EMBL/GenBank/DDBJ whole genome shotgun (WGS) entry which is preliminary data.</text>
</comment>
<feature type="transmembrane region" description="Helical" evidence="5">
    <location>
        <begin position="57"/>
        <end position="76"/>
    </location>
</feature>
<dbReference type="InterPro" id="IPR032808">
    <property type="entry name" value="DoxX"/>
</dbReference>
<dbReference type="RefSeq" id="WP_232569849.1">
    <property type="nucleotide sequence ID" value="NZ_CP089466.1"/>
</dbReference>
<sequence length="143" mass="14899">MDVRARAAAVRTRASAAAETAPEPATIARWGLGLMLVAAGAHKLLNPAGWTVYVADWLAPWLVVSPRAFMLVNGYLELGFAALLLADRWAWVAALVAAVSLAATTAYLTVVWVDTGAFGDVVARDVGLTGLALAVLVDALGEN</sequence>
<dbReference type="GeneID" id="69118226"/>
<protein>
    <submittedName>
        <fullName evidence="6">DoxX family membrane protein</fullName>
    </submittedName>
</protein>
<proteinExistence type="predicted"/>